<evidence type="ECO:0000313" key="6">
    <source>
        <dbReference type="EMBL" id="KAJ7602940.1"/>
    </source>
</evidence>
<evidence type="ECO:0000256" key="1">
    <source>
        <dbReference type="ARBA" id="ARBA00005466"/>
    </source>
</evidence>
<dbReference type="Gene3D" id="3.30.465.10">
    <property type="match status" value="1"/>
</dbReference>
<evidence type="ECO:0000256" key="3">
    <source>
        <dbReference type="ARBA" id="ARBA00022827"/>
    </source>
</evidence>
<organism evidence="6 7">
    <name type="scientific">Mycena rosella</name>
    <name type="common">Pink bonnet</name>
    <name type="synonym">Agaricus rosellus</name>
    <dbReference type="NCBI Taxonomy" id="1033263"/>
    <lineage>
        <taxon>Eukaryota</taxon>
        <taxon>Fungi</taxon>
        <taxon>Dikarya</taxon>
        <taxon>Basidiomycota</taxon>
        <taxon>Agaricomycotina</taxon>
        <taxon>Agaricomycetes</taxon>
        <taxon>Agaricomycetidae</taxon>
        <taxon>Agaricales</taxon>
        <taxon>Marasmiineae</taxon>
        <taxon>Mycenaceae</taxon>
        <taxon>Mycena</taxon>
    </lineage>
</organism>
<dbReference type="InterPro" id="IPR016169">
    <property type="entry name" value="FAD-bd_PCMH_sub2"/>
</dbReference>
<dbReference type="PANTHER" id="PTHR42973:SF13">
    <property type="entry name" value="FAD-BINDING PCMH-TYPE DOMAIN-CONTAINING PROTEIN"/>
    <property type="match status" value="1"/>
</dbReference>
<dbReference type="GO" id="GO:0071949">
    <property type="term" value="F:FAD binding"/>
    <property type="evidence" value="ECO:0007669"/>
    <property type="project" value="InterPro"/>
</dbReference>
<comment type="similarity">
    <text evidence="1">Belongs to the oxygen-dependent FAD-linked oxidoreductase family.</text>
</comment>
<dbReference type="SUPFAM" id="SSF56176">
    <property type="entry name" value="FAD-binding/transporter-associated domain-like"/>
    <property type="match status" value="1"/>
</dbReference>
<dbReference type="EMBL" id="JARKIE010001346">
    <property type="protein sequence ID" value="KAJ7602940.1"/>
    <property type="molecule type" value="Genomic_DNA"/>
</dbReference>
<proteinExistence type="inferred from homology"/>
<accession>A0AAD7F8G7</accession>
<gene>
    <name evidence="6" type="ORF">B0H17DRAFT_108686</name>
</gene>
<evidence type="ECO:0000313" key="7">
    <source>
        <dbReference type="Proteomes" id="UP001221757"/>
    </source>
</evidence>
<evidence type="ECO:0000256" key="4">
    <source>
        <dbReference type="ARBA" id="ARBA00023002"/>
    </source>
</evidence>
<keyword evidence="7" id="KW-1185">Reference proteome</keyword>
<dbReference type="InterPro" id="IPR036318">
    <property type="entry name" value="FAD-bd_PCMH-like_sf"/>
</dbReference>
<sequence>MQFLNDGPFLPASSGACCDRVRQLHYDWKPTGLSSLEHWALSTFVKSSGAEFQAGVTSAWNLLNVELTPACIVFPETTEHVSIAMTAIHSFKATYAVQSGGHSAMQGWNNVQAGVLIHFMNMRNISHDQASSSVTFQPGLTWGEALDALEPLGVAVAGGRVSDVGTGLLLGGGLSFLASAVGYSVDTLREVDVVLVTGKVVTATVDNEYADLFRALKGGANRFGIVTRYVVDAIPTGTRDDKRWFGGQILYDNASAEVLLEAVARFPKNVDDPKAAFLLYFVNSFSDGLITPFIILNAFYEGTSLPNSSFGEFLAIPSIQTNLTALSYHDISNIIADQGPPPVVELYGASVLQGSDDVVPYREIFALYTQFCQTAKDEVALTTLAFTPVMDSQIKAGRARGGNAIDAPHGGFHLVQFSLSLPPGPKNISAGLAAARQTFFNEAPRTPGLPLYVAESDKSQHVFETYGGYEFLKQTYRKYDPERFNVQYTDGPTGL</sequence>
<evidence type="ECO:0000256" key="2">
    <source>
        <dbReference type="ARBA" id="ARBA00022630"/>
    </source>
</evidence>
<dbReference type="Proteomes" id="UP001221757">
    <property type="component" value="Unassembled WGS sequence"/>
</dbReference>
<dbReference type="InterPro" id="IPR016166">
    <property type="entry name" value="FAD-bd_PCMH"/>
</dbReference>
<dbReference type="PROSITE" id="PS51387">
    <property type="entry name" value="FAD_PCMH"/>
    <property type="match status" value="1"/>
</dbReference>
<dbReference type="InterPro" id="IPR050416">
    <property type="entry name" value="FAD-linked_Oxidoreductase"/>
</dbReference>
<name>A0AAD7F8G7_MYCRO</name>
<keyword evidence="4" id="KW-0560">Oxidoreductase</keyword>
<protein>
    <recommendedName>
        <fullName evidence="5">FAD-binding PCMH-type domain-containing protein</fullName>
    </recommendedName>
</protein>
<feature type="domain" description="FAD-binding PCMH-type" evidence="5">
    <location>
        <begin position="65"/>
        <end position="236"/>
    </location>
</feature>
<keyword evidence="2" id="KW-0285">Flavoprotein</keyword>
<comment type="caution">
    <text evidence="6">The sequence shown here is derived from an EMBL/GenBank/DDBJ whole genome shotgun (WGS) entry which is preliminary data.</text>
</comment>
<dbReference type="AlphaFoldDB" id="A0AAD7F8G7"/>
<dbReference type="PANTHER" id="PTHR42973">
    <property type="entry name" value="BINDING OXIDOREDUCTASE, PUTATIVE (AFU_ORTHOLOGUE AFUA_1G17690)-RELATED"/>
    <property type="match status" value="1"/>
</dbReference>
<dbReference type="Pfam" id="PF01565">
    <property type="entry name" value="FAD_binding_4"/>
    <property type="match status" value="1"/>
</dbReference>
<keyword evidence="3" id="KW-0274">FAD</keyword>
<dbReference type="GO" id="GO:0016491">
    <property type="term" value="F:oxidoreductase activity"/>
    <property type="evidence" value="ECO:0007669"/>
    <property type="project" value="UniProtKB-KW"/>
</dbReference>
<evidence type="ECO:0000259" key="5">
    <source>
        <dbReference type="PROSITE" id="PS51387"/>
    </source>
</evidence>
<reference evidence="6" key="1">
    <citation type="submission" date="2023-03" db="EMBL/GenBank/DDBJ databases">
        <title>Massive genome expansion in bonnet fungi (Mycena s.s.) driven by repeated elements and novel gene families across ecological guilds.</title>
        <authorList>
            <consortium name="Lawrence Berkeley National Laboratory"/>
            <person name="Harder C.B."/>
            <person name="Miyauchi S."/>
            <person name="Viragh M."/>
            <person name="Kuo A."/>
            <person name="Thoen E."/>
            <person name="Andreopoulos B."/>
            <person name="Lu D."/>
            <person name="Skrede I."/>
            <person name="Drula E."/>
            <person name="Henrissat B."/>
            <person name="Morin E."/>
            <person name="Kohler A."/>
            <person name="Barry K."/>
            <person name="LaButti K."/>
            <person name="Morin E."/>
            <person name="Salamov A."/>
            <person name="Lipzen A."/>
            <person name="Mereny Z."/>
            <person name="Hegedus B."/>
            <person name="Baldrian P."/>
            <person name="Stursova M."/>
            <person name="Weitz H."/>
            <person name="Taylor A."/>
            <person name="Grigoriev I.V."/>
            <person name="Nagy L.G."/>
            <person name="Martin F."/>
            <person name="Kauserud H."/>
        </authorList>
    </citation>
    <scope>NUCLEOTIDE SEQUENCE</scope>
    <source>
        <strain evidence="6">CBHHK067</strain>
    </source>
</reference>
<dbReference type="InterPro" id="IPR006094">
    <property type="entry name" value="Oxid_FAD_bind_N"/>
</dbReference>